<evidence type="ECO:0000313" key="2">
    <source>
        <dbReference type="Proteomes" id="UP000265520"/>
    </source>
</evidence>
<accession>A0A392MUZ5</accession>
<name>A0A392MUZ5_9FABA</name>
<dbReference type="InterPro" id="IPR050322">
    <property type="entry name" value="Fe-S_cluster_asmbl/transfer"/>
</dbReference>
<dbReference type="GO" id="GO:0051537">
    <property type="term" value="F:2 iron, 2 sulfur cluster binding"/>
    <property type="evidence" value="ECO:0007669"/>
    <property type="project" value="TreeGrafter"/>
</dbReference>
<dbReference type="PANTHER" id="PTHR10072:SF41">
    <property type="entry name" value="IRON-SULFUR CLUSTER ASSEMBLY 1 HOMOLOG, MITOCHONDRIAL"/>
    <property type="match status" value="1"/>
</dbReference>
<proteinExistence type="predicted"/>
<dbReference type="Proteomes" id="UP000265520">
    <property type="component" value="Unassembled WGS sequence"/>
</dbReference>
<dbReference type="Gene3D" id="2.60.300.12">
    <property type="entry name" value="HesB-like domain"/>
    <property type="match status" value="1"/>
</dbReference>
<protein>
    <submittedName>
        <fullName evidence="1">Iron-sulfur assembly protein IscA-like 1 mitochondrial-like</fullName>
    </submittedName>
</protein>
<dbReference type="GO" id="GO:0005739">
    <property type="term" value="C:mitochondrion"/>
    <property type="evidence" value="ECO:0007669"/>
    <property type="project" value="TreeGrafter"/>
</dbReference>
<gene>
    <name evidence="1" type="ORF">A2U01_0011031</name>
</gene>
<evidence type="ECO:0000313" key="1">
    <source>
        <dbReference type="EMBL" id="MCH90124.1"/>
    </source>
</evidence>
<feature type="non-terminal residue" evidence="1">
    <location>
        <position position="85"/>
    </location>
</feature>
<reference evidence="1 2" key="1">
    <citation type="journal article" date="2018" name="Front. Plant Sci.">
        <title>Red Clover (Trifolium pratense) and Zigzag Clover (T. medium) - A Picture of Genomic Similarities and Differences.</title>
        <authorList>
            <person name="Dluhosova J."/>
            <person name="Istvanek J."/>
            <person name="Nedelnik J."/>
            <person name="Repkova J."/>
        </authorList>
    </citation>
    <scope>NUCLEOTIDE SEQUENCE [LARGE SCALE GENOMIC DNA]</scope>
    <source>
        <strain evidence="2">cv. 10/8</strain>
        <tissue evidence="1">Leaf</tissue>
    </source>
</reference>
<dbReference type="SUPFAM" id="SSF89360">
    <property type="entry name" value="HesB-like domain"/>
    <property type="match status" value="1"/>
</dbReference>
<organism evidence="1 2">
    <name type="scientific">Trifolium medium</name>
    <dbReference type="NCBI Taxonomy" id="97028"/>
    <lineage>
        <taxon>Eukaryota</taxon>
        <taxon>Viridiplantae</taxon>
        <taxon>Streptophyta</taxon>
        <taxon>Embryophyta</taxon>
        <taxon>Tracheophyta</taxon>
        <taxon>Spermatophyta</taxon>
        <taxon>Magnoliopsida</taxon>
        <taxon>eudicotyledons</taxon>
        <taxon>Gunneridae</taxon>
        <taxon>Pentapetalae</taxon>
        <taxon>rosids</taxon>
        <taxon>fabids</taxon>
        <taxon>Fabales</taxon>
        <taxon>Fabaceae</taxon>
        <taxon>Papilionoideae</taxon>
        <taxon>50 kb inversion clade</taxon>
        <taxon>NPAAA clade</taxon>
        <taxon>Hologalegina</taxon>
        <taxon>IRL clade</taxon>
        <taxon>Trifolieae</taxon>
        <taxon>Trifolium</taxon>
    </lineage>
</organism>
<sequence length="85" mass="9357">MITPMGSKAMAADKIGAEVRRQAVSLTDAAASRIHVLLQQCQRPFLRLGIKACGCNGLSFTLNYTVPTYEVPTQTPDMTLTHRHR</sequence>
<dbReference type="GO" id="GO:0016226">
    <property type="term" value="P:iron-sulfur cluster assembly"/>
    <property type="evidence" value="ECO:0007669"/>
    <property type="project" value="TreeGrafter"/>
</dbReference>
<dbReference type="EMBL" id="LXQA010017631">
    <property type="protein sequence ID" value="MCH90124.1"/>
    <property type="molecule type" value="Genomic_DNA"/>
</dbReference>
<dbReference type="InterPro" id="IPR035903">
    <property type="entry name" value="HesB-like_dom_sf"/>
</dbReference>
<dbReference type="AlphaFoldDB" id="A0A392MUZ5"/>
<keyword evidence="2" id="KW-1185">Reference proteome</keyword>
<comment type="caution">
    <text evidence="1">The sequence shown here is derived from an EMBL/GenBank/DDBJ whole genome shotgun (WGS) entry which is preliminary data.</text>
</comment>
<dbReference type="PANTHER" id="PTHR10072">
    <property type="entry name" value="IRON-SULFUR CLUSTER ASSEMBLY PROTEIN"/>
    <property type="match status" value="1"/>
</dbReference>